<accession>A0A8S5RCQ6</accession>
<reference evidence="1" key="1">
    <citation type="journal article" date="2021" name="Proc. Natl. Acad. Sci. U.S.A.">
        <title>A Catalog of Tens of Thousands of Viruses from Human Metagenomes Reveals Hidden Associations with Chronic Diseases.</title>
        <authorList>
            <person name="Tisza M.J."/>
            <person name="Buck C.B."/>
        </authorList>
    </citation>
    <scope>NUCLEOTIDE SEQUENCE</scope>
    <source>
        <strain evidence="1">CtmTa7</strain>
    </source>
</reference>
<dbReference type="EMBL" id="BK059091">
    <property type="protein sequence ID" value="DAE28873.1"/>
    <property type="molecule type" value="Genomic_DNA"/>
</dbReference>
<organism evidence="1">
    <name type="scientific">virus sp. ctmTa7</name>
    <dbReference type="NCBI Taxonomy" id="2828255"/>
    <lineage>
        <taxon>Viruses</taxon>
    </lineage>
</organism>
<sequence>MRRLANKRKTKKYGEIAESDSHLLDNYALL</sequence>
<proteinExistence type="predicted"/>
<protein>
    <submittedName>
        <fullName evidence="1">Uncharacterized protein</fullName>
    </submittedName>
</protein>
<evidence type="ECO:0000313" key="1">
    <source>
        <dbReference type="EMBL" id="DAE28873.1"/>
    </source>
</evidence>
<name>A0A8S5RCQ6_9VIRU</name>